<comment type="caution">
    <text evidence="2">The sequence shown here is derived from an EMBL/GenBank/DDBJ whole genome shotgun (WGS) entry which is preliminary data.</text>
</comment>
<name>A0A5B7GG22_PORTR</name>
<evidence type="ECO:0000313" key="2">
    <source>
        <dbReference type="EMBL" id="MPC59021.1"/>
    </source>
</evidence>
<gene>
    <name evidence="2" type="ORF">E2C01_053037</name>
</gene>
<feature type="region of interest" description="Disordered" evidence="1">
    <location>
        <begin position="69"/>
        <end position="89"/>
    </location>
</feature>
<evidence type="ECO:0000313" key="3">
    <source>
        <dbReference type="Proteomes" id="UP000324222"/>
    </source>
</evidence>
<evidence type="ECO:0000256" key="1">
    <source>
        <dbReference type="SAM" id="MobiDB-lite"/>
    </source>
</evidence>
<organism evidence="2 3">
    <name type="scientific">Portunus trituberculatus</name>
    <name type="common">Swimming crab</name>
    <name type="synonym">Neptunus trituberculatus</name>
    <dbReference type="NCBI Taxonomy" id="210409"/>
    <lineage>
        <taxon>Eukaryota</taxon>
        <taxon>Metazoa</taxon>
        <taxon>Ecdysozoa</taxon>
        <taxon>Arthropoda</taxon>
        <taxon>Crustacea</taxon>
        <taxon>Multicrustacea</taxon>
        <taxon>Malacostraca</taxon>
        <taxon>Eumalacostraca</taxon>
        <taxon>Eucarida</taxon>
        <taxon>Decapoda</taxon>
        <taxon>Pleocyemata</taxon>
        <taxon>Brachyura</taxon>
        <taxon>Eubrachyura</taxon>
        <taxon>Portunoidea</taxon>
        <taxon>Portunidae</taxon>
        <taxon>Portuninae</taxon>
        <taxon>Portunus</taxon>
    </lineage>
</organism>
<protein>
    <submittedName>
        <fullName evidence="2">Uncharacterized protein</fullName>
    </submittedName>
</protein>
<dbReference type="AlphaFoldDB" id="A0A5B7GG22"/>
<proteinExistence type="predicted"/>
<reference evidence="2 3" key="1">
    <citation type="submission" date="2019-05" db="EMBL/GenBank/DDBJ databases">
        <title>Another draft genome of Portunus trituberculatus and its Hox gene families provides insights of decapod evolution.</title>
        <authorList>
            <person name="Jeong J.-H."/>
            <person name="Song I."/>
            <person name="Kim S."/>
            <person name="Choi T."/>
            <person name="Kim D."/>
            <person name="Ryu S."/>
            <person name="Kim W."/>
        </authorList>
    </citation>
    <scope>NUCLEOTIDE SEQUENCE [LARGE SCALE GENOMIC DNA]</scope>
    <source>
        <tissue evidence="2">Muscle</tissue>
    </source>
</reference>
<accession>A0A5B7GG22</accession>
<dbReference type="Proteomes" id="UP000324222">
    <property type="component" value="Unassembled WGS sequence"/>
</dbReference>
<dbReference type="EMBL" id="VSRR010016187">
    <property type="protein sequence ID" value="MPC59021.1"/>
    <property type="molecule type" value="Genomic_DNA"/>
</dbReference>
<keyword evidence="3" id="KW-1185">Reference proteome</keyword>
<sequence>MPPQPRARVGDKLNSATLFTAANTSILPFCGFFSTLNYARQGVKERCLLGDKEAPICLPFLSRGPKTSTVALGAHEDPGPGTLGPLRHP</sequence>